<accession>A0AAW7XB41</accession>
<protein>
    <recommendedName>
        <fullName evidence="10">Acyl-[acyl-carrier-protein]--UDP-N-acetylglucosamine O-acyltransferase</fullName>
        <shortName evidence="10">UDP-N-acetylglucosamine acyltransferase</shortName>
        <ecNumber evidence="10">2.3.1.129</ecNumber>
    </recommendedName>
</protein>
<dbReference type="PIRSF" id="PIRSF000456">
    <property type="entry name" value="UDP-GlcNAc_acltr"/>
    <property type="match status" value="1"/>
</dbReference>
<dbReference type="AlphaFoldDB" id="A0AAW7XB41"/>
<dbReference type="GO" id="GO:0008780">
    <property type="term" value="F:acyl-[acyl-carrier-protein]-UDP-N-acetylglucosamine O-acyltransferase activity"/>
    <property type="evidence" value="ECO:0007669"/>
    <property type="project" value="UniProtKB-UniRule"/>
</dbReference>
<evidence type="ECO:0000256" key="3">
    <source>
        <dbReference type="ARBA" id="ARBA00022516"/>
    </source>
</evidence>
<evidence type="ECO:0000259" key="11">
    <source>
        <dbReference type="Pfam" id="PF13720"/>
    </source>
</evidence>
<dbReference type="CDD" id="cd03351">
    <property type="entry name" value="LbH_UDP-GlcNAc_AT"/>
    <property type="match status" value="1"/>
</dbReference>
<organism evidence="12 13">
    <name type="scientific">Saccharophagus degradans</name>
    <dbReference type="NCBI Taxonomy" id="86304"/>
    <lineage>
        <taxon>Bacteria</taxon>
        <taxon>Pseudomonadati</taxon>
        <taxon>Pseudomonadota</taxon>
        <taxon>Gammaproteobacteria</taxon>
        <taxon>Cellvibrionales</taxon>
        <taxon>Cellvibrionaceae</taxon>
        <taxon>Saccharophagus</taxon>
    </lineage>
</organism>
<dbReference type="GO" id="GO:0005737">
    <property type="term" value="C:cytoplasm"/>
    <property type="evidence" value="ECO:0007669"/>
    <property type="project" value="UniProtKB-SubCell"/>
</dbReference>
<dbReference type="NCBIfam" id="TIGR01852">
    <property type="entry name" value="lipid_A_lpxA"/>
    <property type="match status" value="1"/>
</dbReference>
<evidence type="ECO:0000256" key="2">
    <source>
        <dbReference type="ARBA" id="ARBA00022490"/>
    </source>
</evidence>
<dbReference type="Pfam" id="PF00132">
    <property type="entry name" value="Hexapep"/>
    <property type="match status" value="2"/>
</dbReference>
<keyword evidence="3 10" id="KW-0444">Lipid biosynthesis</keyword>
<dbReference type="EC" id="2.3.1.129" evidence="10"/>
<dbReference type="InterPro" id="IPR010137">
    <property type="entry name" value="Lipid_A_LpxA"/>
</dbReference>
<feature type="domain" description="UDP N-acetylglucosamine O-acyltransferase C-terminal" evidence="11">
    <location>
        <begin position="176"/>
        <end position="257"/>
    </location>
</feature>
<comment type="catalytic activity">
    <reaction evidence="10">
        <text>a (3R)-hydroxyacyl-[ACP] + UDP-N-acetyl-alpha-D-glucosamine = a UDP-3-O-[(3R)-3-hydroxyacyl]-N-acetyl-alpha-D-glucosamine + holo-[ACP]</text>
        <dbReference type="Rhea" id="RHEA:67812"/>
        <dbReference type="Rhea" id="RHEA-COMP:9685"/>
        <dbReference type="Rhea" id="RHEA-COMP:9945"/>
        <dbReference type="ChEBI" id="CHEBI:57705"/>
        <dbReference type="ChEBI" id="CHEBI:64479"/>
        <dbReference type="ChEBI" id="CHEBI:78827"/>
        <dbReference type="ChEBI" id="CHEBI:173225"/>
        <dbReference type="EC" id="2.3.1.129"/>
    </reaction>
</comment>
<evidence type="ECO:0000256" key="9">
    <source>
        <dbReference type="ARBA" id="ARBA00056633"/>
    </source>
</evidence>
<evidence type="ECO:0000256" key="1">
    <source>
        <dbReference type="ARBA" id="ARBA00004496"/>
    </source>
</evidence>
<dbReference type="Proteomes" id="UP001169760">
    <property type="component" value="Unassembled WGS sequence"/>
</dbReference>
<proteinExistence type="inferred from homology"/>
<keyword evidence="5 10" id="KW-0808">Transferase</keyword>
<evidence type="ECO:0000256" key="4">
    <source>
        <dbReference type="ARBA" id="ARBA00022556"/>
    </source>
</evidence>
<keyword evidence="7 10" id="KW-0443">Lipid metabolism</keyword>
<dbReference type="PANTHER" id="PTHR43480:SF1">
    <property type="entry name" value="ACYL-[ACYL-CARRIER-PROTEIN]--UDP-N-ACETYLGLUCOSAMINE O-ACYLTRANSFERASE, MITOCHONDRIAL-RELATED"/>
    <property type="match status" value="1"/>
</dbReference>
<dbReference type="GO" id="GO:0016020">
    <property type="term" value="C:membrane"/>
    <property type="evidence" value="ECO:0007669"/>
    <property type="project" value="GOC"/>
</dbReference>
<dbReference type="HAMAP" id="MF_00387">
    <property type="entry name" value="LpxA"/>
    <property type="match status" value="1"/>
</dbReference>
<evidence type="ECO:0000256" key="7">
    <source>
        <dbReference type="ARBA" id="ARBA00023098"/>
    </source>
</evidence>
<evidence type="ECO:0000256" key="6">
    <source>
        <dbReference type="ARBA" id="ARBA00022737"/>
    </source>
</evidence>
<keyword evidence="6 10" id="KW-0677">Repeat</keyword>
<dbReference type="InterPro" id="IPR029098">
    <property type="entry name" value="Acetyltransf_C"/>
</dbReference>
<name>A0AAW7XB41_9GAMM</name>
<evidence type="ECO:0000313" key="12">
    <source>
        <dbReference type="EMBL" id="MDO6424659.1"/>
    </source>
</evidence>
<dbReference type="NCBIfam" id="NF003657">
    <property type="entry name" value="PRK05289.1"/>
    <property type="match status" value="1"/>
</dbReference>
<dbReference type="PANTHER" id="PTHR43480">
    <property type="entry name" value="ACYL-[ACYL-CARRIER-PROTEIN]--UDP-N-ACETYLGLUCOSAMINE O-ACYLTRANSFERASE"/>
    <property type="match status" value="1"/>
</dbReference>
<reference evidence="12" key="1">
    <citation type="submission" date="2023-07" db="EMBL/GenBank/DDBJ databases">
        <title>Genome content predicts the carbon catabolic preferences of heterotrophic bacteria.</title>
        <authorList>
            <person name="Gralka M."/>
        </authorList>
    </citation>
    <scope>NUCLEOTIDE SEQUENCE</scope>
    <source>
        <strain evidence="12">I3M17_2</strain>
    </source>
</reference>
<comment type="pathway">
    <text evidence="10">Glycolipid biosynthesis; lipid IV(A) biosynthesis; lipid IV(A) from (3R)-3-hydroxytetradecanoyl-[acyl-carrier-protein] and UDP-N-acetyl-alpha-D-glucosamine: step 1/6.</text>
</comment>
<comment type="subcellular location">
    <subcellularLocation>
        <location evidence="1 10">Cytoplasm</location>
    </subcellularLocation>
</comment>
<dbReference type="InterPro" id="IPR001451">
    <property type="entry name" value="Hexapep"/>
</dbReference>
<keyword evidence="8 10" id="KW-0012">Acyltransferase</keyword>
<evidence type="ECO:0000256" key="8">
    <source>
        <dbReference type="ARBA" id="ARBA00023315"/>
    </source>
</evidence>
<comment type="similarity">
    <text evidence="10">Belongs to the transferase hexapeptide repeat family. LpxA subfamily.</text>
</comment>
<comment type="caution">
    <text evidence="12">The sequence shown here is derived from an EMBL/GenBank/DDBJ whole genome shotgun (WGS) entry which is preliminary data.</text>
</comment>
<dbReference type="RefSeq" id="WP_216065769.1">
    <property type="nucleotide sequence ID" value="NZ_CP123764.1"/>
</dbReference>
<evidence type="ECO:0000313" key="13">
    <source>
        <dbReference type="Proteomes" id="UP001169760"/>
    </source>
</evidence>
<dbReference type="GO" id="GO:0009245">
    <property type="term" value="P:lipid A biosynthetic process"/>
    <property type="evidence" value="ECO:0007669"/>
    <property type="project" value="UniProtKB-UniRule"/>
</dbReference>
<dbReference type="EMBL" id="JAUOPB010000016">
    <property type="protein sequence ID" value="MDO6424659.1"/>
    <property type="molecule type" value="Genomic_DNA"/>
</dbReference>
<evidence type="ECO:0000256" key="5">
    <source>
        <dbReference type="ARBA" id="ARBA00022679"/>
    </source>
</evidence>
<gene>
    <name evidence="10 12" type="primary">lpxA</name>
    <name evidence="12" type="ORF">Q4521_19375</name>
</gene>
<comment type="subunit">
    <text evidence="10">Homotrimer.</text>
</comment>
<sequence length="258" mass="27542">MTLIHPTAIVDPAAKLADDVKVGPWTYIGEGVEIGAGSVIESHVVLKGPTQIGCNNHIYQFSSVGEATPDLKYKGEPTKLIIGDNNIIREGVTLHRGTVQDRGETRIGNNNLLMAYVHVGHDSVVGNHCILVNNAALAGHVIVDDYAILGGFTLVHQFSRIGAYSFTGMGSAVGKDIPAFMMVAGAPAAARSINMEGLKRRGFSKDDIAKLNKSFKLIYRRGLTLEAAIEELTPLAQDCAAIVTLIASLRASKRGIVR</sequence>
<keyword evidence="4 10" id="KW-0441">Lipid A biosynthesis</keyword>
<keyword evidence="2 10" id="KW-0963">Cytoplasm</keyword>
<dbReference type="FunFam" id="2.160.10.10:FF:000003">
    <property type="entry name" value="Acyl-[acyl-carrier-protein]--UDP-N-acetylglucosamine O-acyltransferase"/>
    <property type="match status" value="1"/>
</dbReference>
<dbReference type="Pfam" id="PF13720">
    <property type="entry name" value="Acetyltransf_11"/>
    <property type="match status" value="1"/>
</dbReference>
<evidence type="ECO:0000256" key="10">
    <source>
        <dbReference type="HAMAP-Rule" id="MF_00387"/>
    </source>
</evidence>
<comment type="function">
    <text evidence="9 10">Involved in the biosynthesis of lipid A, a phosphorylated glycolipid that anchors the lipopolysaccharide to the outer membrane of the cell.</text>
</comment>